<keyword evidence="6 9" id="KW-1133">Transmembrane helix</keyword>
<feature type="transmembrane region" description="Helical" evidence="9">
    <location>
        <begin position="49"/>
        <end position="70"/>
    </location>
</feature>
<evidence type="ECO:0000256" key="6">
    <source>
        <dbReference type="ARBA" id="ARBA00022989"/>
    </source>
</evidence>
<dbReference type="PANTHER" id="PTHR32024">
    <property type="entry name" value="TRK SYSTEM POTASSIUM UPTAKE PROTEIN TRKG-RELATED"/>
    <property type="match status" value="1"/>
</dbReference>
<evidence type="ECO:0000256" key="1">
    <source>
        <dbReference type="ARBA" id="ARBA00004651"/>
    </source>
</evidence>
<feature type="transmembrane region" description="Helical" evidence="9">
    <location>
        <begin position="459"/>
        <end position="483"/>
    </location>
</feature>
<evidence type="ECO:0000256" key="8">
    <source>
        <dbReference type="ARBA" id="ARBA00023136"/>
    </source>
</evidence>
<comment type="similarity">
    <text evidence="2">Belongs to the TrkH potassium transport family.</text>
</comment>
<evidence type="ECO:0000256" key="7">
    <source>
        <dbReference type="ARBA" id="ARBA00023065"/>
    </source>
</evidence>
<dbReference type="GO" id="GO:0030001">
    <property type="term" value="P:metal ion transport"/>
    <property type="evidence" value="ECO:0007669"/>
    <property type="project" value="UniProtKB-ARBA"/>
</dbReference>
<dbReference type="InterPro" id="IPR003445">
    <property type="entry name" value="Cat_transpt"/>
</dbReference>
<dbReference type="AlphaFoldDB" id="A0A4R3TLP2"/>
<dbReference type="Pfam" id="PF02386">
    <property type="entry name" value="TrkH"/>
    <property type="match status" value="1"/>
</dbReference>
<organism evidence="10 11">
    <name type="scientific">Longicatena caecimuris</name>
    <dbReference type="NCBI Taxonomy" id="1796635"/>
    <lineage>
        <taxon>Bacteria</taxon>
        <taxon>Bacillati</taxon>
        <taxon>Bacillota</taxon>
        <taxon>Erysipelotrichia</taxon>
        <taxon>Erysipelotrichales</taxon>
        <taxon>Erysipelotrichaceae</taxon>
        <taxon>Longicatena</taxon>
    </lineage>
</organism>
<proteinExistence type="inferred from homology"/>
<keyword evidence="8 9" id="KW-0472">Membrane</keyword>
<dbReference type="RefSeq" id="WP_132223582.1">
    <property type="nucleotide sequence ID" value="NZ_JANKBG010000002.1"/>
</dbReference>
<feature type="transmembrane region" description="Helical" evidence="9">
    <location>
        <begin position="245"/>
        <end position="265"/>
    </location>
</feature>
<feature type="transmembrane region" description="Helical" evidence="9">
    <location>
        <begin position="145"/>
        <end position="166"/>
    </location>
</feature>
<dbReference type="Proteomes" id="UP000295773">
    <property type="component" value="Unassembled WGS sequence"/>
</dbReference>
<evidence type="ECO:0000313" key="11">
    <source>
        <dbReference type="Proteomes" id="UP000295773"/>
    </source>
</evidence>
<feature type="transmembrane region" description="Helical" evidence="9">
    <location>
        <begin position="403"/>
        <end position="429"/>
    </location>
</feature>
<keyword evidence="5 9" id="KW-0812">Transmembrane</keyword>
<protein>
    <submittedName>
        <fullName evidence="10">Trk system potassium uptake protein TrkH</fullName>
    </submittedName>
</protein>
<feature type="transmembrane region" description="Helical" evidence="9">
    <location>
        <begin position="337"/>
        <end position="358"/>
    </location>
</feature>
<reference evidence="10 11" key="1">
    <citation type="submission" date="2019-03" db="EMBL/GenBank/DDBJ databases">
        <title>Genomic Encyclopedia of Type Strains, Phase IV (KMG-IV): sequencing the most valuable type-strain genomes for metagenomic binning, comparative biology and taxonomic classification.</title>
        <authorList>
            <person name="Goeker M."/>
        </authorList>
    </citation>
    <scope>NUCLEOTIDE SEQUENCE [LARGE SCALE GENOMIC DNA]</scope>
    <source>
        <strain evidence="10 11">DSM 29481</strain>
    </source>
</reference>
<gene>
    <name evidence="10" type="ORF">EDD61_10266</name>
</gene>
<evidence type="ECO:0000313" key="10">
    <source>
        <dbReference type="EMBL" id="TCU63065.1"/>
    </source>
</evidence>
<keyword evidence="3" id="KW-0813">Transport</keyword>
<dbReference type="PANTHER" id="PTHR32024:SF2">
    <property type="entry name" value="TRK SYSTEM POTASSIUM UPTAKE PROTEIN TRKG-RELATED"/>
    <property type="match status" value="1"/>
</dbReference>
<sequence>MNITTIQPQPIQGYRLILGYLGMLCMLIGGITLLPLLTLFFYPQDGKEAIYFLLPGMIAILVGFLFYQLIRGKEKGRLARNQDAVIVVSCWLLAIVITAFPFMLSGHYDFTRAVFETTSGWSTTGLSVVDVTHTSHLFLMHRSTILFFGGVGLVVIMLSVLSDTYGMRLYNAEGHSDRLLPNVIKSARIILIIYFCYISAGVVLYVICGMPIFDAIIHSIGALSTGGFSNQADSIAHYHSISIEIITMVLMILGNINFLAHLFLLRGKFRNFFYYCEIRFQFILIAFAIPIIAFLLVNNLQYRFGDSFRLAAFQVISALTTTGFQTMSSFQGLPASFMLIMIILQLIGGGIGSTAGGIKQYRVYVMVKHVIWHLRSLFHSQKMLYTHKIYKVERKEKIESAEILSCSTYIFMYLVIFLLGSLLLSLFGFSLQDAMFEFSSALSTVGLSTGIMNYHAADAILWIGTFGMFVGRLEIYVVIMALLRLRKDGHHYLHTLKKA</sequence>
<comment type="subcellular location">
    <subcellularLocation>
        <location evidence="1">Cell membrane</location>
        <topology evidence="1">Multi-pass membrane protein</topology>
    </subcellularLocation>
</comment>
<keyword evidence="7" id="KW-0406">Ion transport</keyword>
<feature type="transmembrane region" description="Helical" evidence="9">
    <location>
        <begin position="82"/>
        <end position="104"/>
    </location>
</feature>
<dbReference type="EMBL" id="SMBP01000002">
    <property type="protein sequence ID" value="TCU63065.1"/>
    <property type="molecule type" value="Genomic_DNA"/>
</dbReference>
<name>A0A4R3TLP2_9FIRM</name>
<accession>A0A4R3TLP2</accession>
<keyword evidence="11" id="KW-1185">Reference proteome</keyword>
<feature type="transmembrane region" description="Helical" evidence="9">
    <location>
        <begin position="20"/>
        <end position="43"/>
    </location>
</feature>
<evidence type="ECO:0000256" key="4">
    <source>
        <dbReference type="ARBA" id="ARBA00022475"/>
    </source>
</evidence>
<evidence type="ECO:0000256" key="3">
    <source>
        <dbReference type="ARBA" id="ARBA00022448"/>
    </source>
</evidence>
<feature type="transmembrane region" description="Helical" evidence="9">
    <location>
        <begin position="272"/>
        <end position="297"/>
    </location>
</feature>
<feature type="transmembrane region" description="Helical" evidence="9">
    <location>
        <begin position="187"/>
        <end position="213"/>
    </location>
</feature>
<comment type="caution">
    <text evidence="10">The sequence shown here is derived from an EMBL/GenBank/DDBJ whole genome shotgun (WGS) entry which is preliminary data.</text>
</comment>
<keyword evidence="4" id="KW-1003">Cell membrane</keyword>
<dbReference type="GO" id="GO:0008324">
    <property type="term" value="F:monoatomic cation transmembrane transporter activity"/>
    <property type="evidence" value="ECO:0007669"/>
    <property type="project" value="InterPro"/>
</dbReference>
<evidence type="ECO:0000256" key="2">
    <source>
        <dbReference type="ARBA" id="ARBA00009137"/>
    </source>
</evidence>
<dbReference type="GO" id="GO:0005886">
    <property type="term" value="C:plasma membrane"/>
    <property type="evidence" value="ECO:0007669"/>
    <property type="project" value="UniProtKB-SubCell"/>
</dbReference>
<evidence type="ECO:0000256" key="9">
    <source>
        <dbReference type="SAM" id="Phobius"/>
    </source>
</evidence>
<evidence type="ECO:0000256" key="5">
    <source>
        <dbReference type="ARBA" id="ARBA00022692"/>
    </source>
</evidence>